<keyword evidence="3" id="KW-1185">Reference proteome</keyword>
<feature type="region of interest" description="Disordered" evidence="1">
    <location>
        <begin position="139"/>
        <end position="158"/>
    </location>
</feature>
<proteinExistence type="predicted"/>
<organism evidence="2 3">
    <name type="scientific">Eumeta variegata</name>
    <name type="common">Bagworm moth</name>
    <name type="synonym">Eumeta japonica</name>
    <dbReference type="NCBI Taxonomy" id="151549"/>
    <lineage>
        <taxon>Eukaryota</taxon>
        <taxon>Metazoa</taxon>
        <taxon>Ecdysozoa</taxon>
        <taxon>Arthropoda</taxon>
        <taxon>Hexapoda</taxon>
        <taxon>Insecta</taxon>
        <taxon>Pterygota</taxon>
        <taxon>Neoptera</taxon>
        <taxon>Endopterygota</taxon>
        <taxon>Lepidoptera</taxon>
        <taxon>Glossata</taxon>
        <taxon>Ditrysia</taxon>
        <taxon>Tineoidea</taxon>
        <taxon>Psychidae</taxon>
        <taxon>Oiketicinae</taxon>
        <taxon>Eumeta</taxon>
    </lineage>
</organism>
<comment type="caution">
    <text evidence="2">The sequence shown here is derived from an EMBL/GenBank/DDBJ whole genome shotgun (WGS) entry which is preliminary data.</text>
</comment>
<dbReference type="AlphaFoldDB" id="A0A4C1U6U6"/>
<sequence length="179" mass="19859">MSLKPSALSAFFADALRRRVIGGRRRTLKASAQRETHIRSRGYCCRATAGAGAARRVSAPSLRMLWLYVFASPGPRWRPDKAGESGRYSKLFTKFNPKAPSQIKSNFNFKFRSYFARFFRSFGETREKKQIKNKRVSNGLKVTSGTSPRAAGGRPRAAAGAARSLNLISISRPPKAAME</sequence>
<reference evidence="2 3" key="1">
    <citation type="journal article" date="2019" name="Commun. Biol.">
        <title>The bagworm genome reveals a unique fibroin gene that provides high tensile strength.</title>
        <authorList>
            <person name="Kono N."/>
            <person name="Nakamura H."/>
            <person name="Ohtoshi R."/>
            <person name="Tomita M."/>
            <person name="Numata K."/>
            <person name="Arakawa K."/>
        </authorList>
    </citation>
    <scope>NUCLEOTIDE SEQUENCE [LARGE SCALE GENOMIC DNA]</scope>
</reference>
<evidence type="ECO:0000313" key="3">
    <source>
        <dbReference type="Proteomes" id="UP000299102"/>
    </source>
</evidence>
<protein>
    <submittedName>
        <fullName evidence="2">Uncharacterized protein</fullName>
    </submittedName>
</protein>
<name>A0A4C1U6U6_EUMVA</name>
<dbReference type="Proteomes" id="UP000299102">
    <property type="component" value="Unassembled WGS sequence"/>
</dbReference>
<feature type="compositionally biased region" description="Low complexity" evidence="1">
    <location>
        <begin position="148"/>
        <end position="158"/>
    </location>
</feature>
<evidence type="ECO:0000256" key="1">
    <source>
        <dbReference type="SAM" id="MobiDB-lite"/>
    </source>
</evidence>
<dbReference type="EMBL" id="BGZK01000135">
    <property type="protein sequence ID" value="GBP22051.1"/>
    <property type="molecule type" value="Genomic_DNA"/>
</dbReference>
<gene>
    <name evidence="2" type="ORF">EVAR_18692_1</name>
</gene>
<evidence type="ECO:0000313" key="2">
    <source>
        <dbReference type="EMBL" id="GBP22051.1"/>
    </source>
</evidence>
<accession>A0A4C1U6U6</accession>